<evidence type="ECO:0000313" key="2">
    <source>
        <dbReference type="EMBL" id="AFZ79701.1"/>
    </source>
</evidence>
<keyword evidence="3" id="KW-1185">Reference proteome</keyword>
<dbReference type="KEGG" id="beq:BEWA_025500"/>
<dbReference type="GeneID" id="15805977"/>
<sequence length="375" mass="43194">MKVLAALWAVSLVRLCHCGELGKVDSSLFNVLCSVEDHVKVLKLTPKKGTKVTELTYGDEIVWEDKKKTCLSAILYFDDEKPTLAVLETRNKNNKQGTVYKHLDGSKWQNDKEDDHKKKLGALKEDYKPIGKPEENPPVSSAPLEQDTLNISRVDQSNLEYFEYYYDDNLIQFIAPKKGVIVRKLVNDTLWTPEKEEKFEYSKLYLDGNRKLGLILITSNFSSDIKYRYFIKSEIKWECARDYTEKMKSLKVVPAGKTDMSIDLAKVEETDECRVVNVELLKVHTRYYIPKLGYLVKEVTNGEDAIWTATGEERCTSCAIYSKNDVHLLALFIKSGNNSDNKYFEKVDGKWSFISKDFFFKKYDEMKSAWHAVGS</sequence>
<keyword evidence="1" id="KW-0732">Signal</keyword>
<evidence type="ECO:0000313" key="3">
    <source>
        <dbReference type="Proteomes" id="UP000031512"/>
    </source>
</evidence>
<accession>L0AXE8</accession>
<dbReference type="EMBL" id="CP001669">
    <property type="protein sequence ID" value="AFZ79701.1"/>
    <property type="molecule type" value="Genomic_DNA"/>
</dbReference>
<feature type="signal peptide" evidence="1">
    <location>
        <begin position="1"/>
        <end position="18"/>
    </location>
</feature>
<reference evidence="2 3" key="1">
    <citation type="journal article" date="2012" name="BMC Genomics">
        <title>Comparative genomic analysis and phylogenetic position of Theileria equi.</title>
        <authorList>
            <person name="Kappmeyer L.S."/>
            <person name="Thiagarajan M."/>
            <person name="Herndon D.R."/>
            <person name="Ramsay J.D."/>
            <person name="Caler E."/>
            <person name="Djikeng A."/>
            <person name="Gillespie J.J."/>
            <person name="Lau A.O."/>
            <person name="Roalson E.H."/>
            <person name="Silva J.C."/>
            <person name="Silva M.G."/>
            <person name="Suarez C.E."/>
            <person name="Ueti M.W."/>
            <person name="Nene V.M."/>
            <person name="Mealey R.H."/>
            <person name="Knowles D.P."/>
            <person name="Brayton K.A."/>
        </authorList>
    </citation>
    <scope>NUCLEOTIDE SEQUENCE [LARGE SCALE GENOMIC DNA]</scope>
    <source>
        <strain evidence="2 3">WA</strain>
    </source>
</reference>
<protein>
    <submittedName>
        <fullName evidence="2">Signal peptide-containing protein</fullName>
    </submittedName>
</protein>
<dbReference type="Proteomes" id="UP000031512">
    <property type="component" value="Chromosome 1"/>
</dbReference>
<feature type="chain" id="PRO_5003939507" evidence="1">
    <location>
        <begin position="19"/>
        <end position="375"/>
    </location>
</feature>
<gene>
    <name evidence="2" type="ORF">BEWA_025500</name>
</gene>
<evidence type="ECO:0000256" key="1">
    <source>
        <dbReference type="SAM" id="SignalP"/>
    </source>
</evidence>
<dbReference type="RefSeq" id="XP_004829367.1">
    <property type="nucleotide sequence ID" value="XM_004829310.1"/>
</dbReference>
<organism evidence="2 3">
    <name type="scientific">Theileria equi strain WA</name>
    <dbReference type="NCBI Taxonomy" id="1537102"/>
    <lineage>
        <taxon>Eukaryota</taxon>
        <taxon>Sar</taxon>
        <taxon>Alveolata</taxon>
        <taxon>Apicomplexa</taxon>
        <taxon>Aconoidasida</taxon>
        <taxon>Piroplasmida</taxon>
        <taxon>Theileriidae</taxon>
        <taxon>Theileria</taxon>
    </lineage>
</organism>
<proteinExistence type="predicted"/>
<name>L0AXE8_THEEQ</name>
<dbReference type="VEuPathDB" id="PiroplasmaDB:BEWA_025500"/>
<dbReference type="AlphaFoldDB" id="L0AXE8"/>
<dbReference type="Pfam" id="PF04385">
    <property type="entry name" value="FAINT"/>
    <property type="match status" value="2"/>
</dbReference>
<dbReference type="InterPro" id="IPR007480">
    <property type="entry name" value="DUF529"/>
</dbReference>